<dbReference type="PROSITE" id="PS51986">
    <property type="entry name" value="GS_BETA_GRASP"/>
    <property type="match status" value="1"/>
</dbReference>
<evidence type="ECO:0000256" key="5">
    <source>
        <dbReference type="ARBA" id="ARBA00021364"/>
    </source>
</evidence>
<evidence type="ECO:0000256" key="16">
    <source>
        <dbReference type="RuleBase" id="RU000384"/>
    </source>
</evidence>
<dbReference type="InterPro" id="IPR036651">
    <property type="entry name" value="Gln_synt_N_sf"/>
</dbReference>
<name>A0A124DXC7_PAEAM</name>
<feature type="binding site" evidence="11">
    <location>
        <position position="322"/>
    </location>
    <ligand>
        <name>L-glutamate</name>
        <dbReference type="ChEBI" id="CHEBI:29985"/>
    </ligand>
</feature>
<keyword evidence="6" id="KW-0963">Cytoplasm</keyword>
<evidence type="ECO:0000259" key="19">
    <source>
        <dbReference type="PROSITE" id="PS51987"/>
    </source>
</evidence>
<keyword evidence="14" id="KW-0597">Phosphoprotein</keyword>
<feature type="binding site" evidence="11">
    <location>
        <begin position="264"/>
        <end position="265"/>
    </location>
    <ligand>
        <name>L-glutamate</name>
        <dbReference type="ChEBI" id="CHEBI:29985"/>
    </ligand>
</feature>
<evidence type="ECO:0000256" key="15">
    <source>
        <dbReference type="PROSITE-ProRule" id="PRU01330"/>
    </source>
</evidence>
<dbReference type="GO" id="GO:0005524">
    <property type="term" value="F:ATP binding"/>
    <property type="evidence" value="ECO:0007669"/>
    <property type="project" value="UniProtKB-KW"/>
</dbReference>
<dbReference type="GO" id="GO:0005737">
    <property type="term" value="C:cytoplasm"/>
    <property type="evidence" value="ECO:0007669"/>
    <property type="project" value="UniProtKB-SubCell"/>
</dbReference>
<dbReference type="PANTHER" id="PTHR43407">
    <property type="entry name" value="GLUTAMINE SYNTHETASE"/>
    <property type="match status" value="1"/>
</dbReference>
<accession>A0A124DXC7</accession>
<dbReference type="Pfam" id="PF03951">
    <property type="entry name" value="Gln-synt_N"/>
    <property type="match status" value="1"/>
</dbReference>
<feature type="binding site" evidence="12">
    <location>
        <position position="354"/>
    </location>
    <ligand>
        <name>ATP</name>
        <dbReference type="ChEBI" id="CHEBI:30616"/>
    </ligand>
</feature>
<evidence type="ECO:0000256" key="2">
    <source>
        <dbReference type="ARBA" id="ARBA00009897"/>
    </source>
</evidence>
<proteinExistence type="inferred from homology"/>
<feature type="binding site" evidence="13">
    <location>
        <position position="220"/>
    </location>
    <ligand>
        <name>Mg(2+)</name>
        <dbReference type="ChEBI" id="CHEBI:18420"/>
        <label>1</label>
    </ligand>
</feature>
<reference evidence="21 23" key="3">
    <citation type="submission" date="2016-11" db="EMBL/GenBank/DDBJ databases">
        <title>Paenibacillus species isolates.</title>
        <authorList>
            <person name="Beno S.M."/>
        </authorList>
    </citation>
    <scope>NUCLEOTIDE SEQUENCE [LARGE SCALE GENOMIC DNA]</scope>
    <source>
        <strain evidence="21 23">FSL H8-0246</strain>
    </source>
</reference>
<dbReference type="GO" id="GO:0046872">
    <property type="term" value="F:metal ion binding"/>
    <property type="evidence" value="ECO:0007669"/>
    <property type="project" value="UniProtKB-KW"/>
</dbReference>
<evidence type="ECO:0000256" key="13">
    <source>
        <dbReference type="PIRSR" id="PIRSR604809-3"/>
    </source>
</evidence>
<evidence type="ECO:0000256" key="11">
    <source>
        <dbReference type="PIRSR" id="PIRSR604809-1"/>
    </source>
</evidence>
<dbReference type="RefSeq" id="WP_062833480.1">
    <property type="nucleotide sequence ID" value="NZ_BCNV01000001.1"/>
</dbReference>
<keyword evidence="13" id="KW-0479">Metal-binding</keyword>
<reference evidence="22" key="2">
    <citation type="submission" date="2016-01" db="EMBL/GenBank/DDBJ databases">
        <title>Draft Genome Sequence of Paenibacillus amylolyticus Heshi-A3 that Was Isolated from Fermented Rice Bran with Aging Salted Mackerel, Which Was Named Heshiko as Traditional Fermented Seafood in Japan.</title>
        <authorList>
            <person name="Akuzawa S."/>
            <person name="Nakagawa J."/>
            <person name="Kanekatsu T."/>
            <person name="Kubota E."/>
            <person name="Ohtake R."/>
            <person name="Suzuki T."/>
            <person name="Kanesaki Y."/>
        </authorList>
    </citation>
    <scope>NUCLEOTIDE SEQUENCE [LARGE SCALE GENOMIC DNA]</scope>
    <source>
        <strain evidence="22">Heshi-A3</strain>
    </source>
</reference>
<dbReference type="InterPro" id="IPR027303">
    <property type="entry name" value="Gln_synth_gly_rich_site"/>
</dbReference>
<keyword evidence="9 12" id="KW-0067">ATP-binding</keyword>
<dbReference type="SMART" id="SM01230">
    <property type="entry name" value="Gln-synt_C"/>
    <property type="match status" value="1"/>
</dbReference>
<feature type="binding site" evidence="13">
    <location>
        <position position="129"/>
    </location>
    <ligand>
        <name>Mg(2+)</name>
        <dbReference type="ChEBI" id="CHEBI:18420"/>
        <label>1</label>
    </ligand>
</feature>
<dbReference type="PROSITE" id="PS00181">
    <property type="entry name" value="GLNA_ATP"/>
    <property type="match status" value="1"/>
</dbReference>
<evidence type="ECO:0000256" key="4">
    <source>
        <dbReference type="ARBA" id="ARBA00012937"/>
    </source>
</evidence>
<evidence type="ECO:0000256" key="12">
    <source>
        <dbReference type="PIRSR" id="PIRSR604809-2"/>
    </source>
</evidence>
<comment type="caution">
    <text evidence="20">The sequence shown here is derived from an EMBL/GenBank/DDBJ whole genome shotgun (WGS) entry which is preliminary data.</text>
</comment>
<dbReference type="FunFam" id="3.30.590.10:FF:000001">
    <property type="entry name" value="Glutamine synthetase"/>
    <property type="match status" value="1"/>
</dbReference>
<feature type="domain" description="GS beta-grasp" evidence="18">
    <location>
        <begin position="13"/>
        <end position="97"/>
    </location>
</feature>
<feature type="binding site" evidence="12">
    <location>
        <begin position="271"/>
        <end position="273"/>
    </location>
    <ligand>
        <name>ATP</name>
        <dbReference type="ChEBI" id="CHEBI:30616"/>
    </ligand>
</feature>
<feature type="binding site" evidence="13">
    <location>
        <position position="131"/>
    </location>
    <ligand>
        <name>Mg(2+)</name>
        <dbReference type="ChEBI" id="CHEBI:18420"/>
        <label>1</label>
    </ligand>
</feature>
<dbReference type="Gene3D" id="3.10.20.70">
    <property type="entry name" value="Glutamine synthetase, N-terminal domain"/>
    <property type="match status" value="1"/>
</dbReference>
<evidence type="ECO:0000313" key="21">
    <source>
        <dbReference type="EMBL" id="OMF16814.1"/>
    </source>
</evidence>
<evidence type="ECO:0000256" key="7">
    <source>
        <dbReference type="ARBA" id="ARBA00022598"/>
    </source>
</evidence>
<evidence type="ECO:0000256" key="9">
    <source>
        <dbReference type="ARBA" id="ARBA00022840"/>
    </source>
</evidence>
<comment type="similarity">
    <text evidence="2 15 16">Belongs to the glutamine synthetase family.</text>
</comment>
<evidence type="ECO:0000313" key="22">
    <source>
        <dbReference type="Proteomes" id="UP000069697"/>
    </source>
</evidence>
<dbReference type="PANTHER" id="PTHR43407:SF1">
    <property type="entry name" value="LENGSIN"/>
    <property type="match status" value="1"/>
</dbReference>
<dbReference type="EC" id="6.3.1.2" evidence="4 17"/>
<evidence type="ECO:0000256" key="8">
    <source>
        <dbReference type="ARBA" id="ARBA00022741"/>
    </source>
</evidence>
<feature type="binding site" evidence="13">
    <location>
        <position position="269"/>
    </location>
    <ligand>
        <name>Mg(2+)</name>
        <dbReference type="ChEBI" id="CHEBI:18420"/>
        <label>1</label>
    </ligand>
</feature>
<keyword evidence="7 17" id="KW-0436">Ligase</keyword>
<evidence type="ECO:0000256" key="14">
    <source>
        <dbReference type="PIRSR" id="PIRSR604809-50"/>
    </source>
</evidence>
<feature type="domain" description="GS catalytic" evidence="19">
    <location>
        <begin position="104"/>
        <end position="474"/>
    </location>
</feature>
<comment type="subunit">
    <text evidence="3">Oligomer of 12 subunits arranged in the form of two hexagons.</text>
</comment>
<dbReference type="Pfam" id="PF00120">
    <property type="entry name" value="Gln-synt_C"/>
    <property type="match status" value="1"/>
</dbReference>
<sequence>MSVENVLKSIQENNIEWVDFRFVDLAGRAHHISLPASAVDADTFVNGVAFDGSSIQGFRGIEESDMVMMPDPEATYVDPFTAHPTLNVMCDIFTPDGERYERDPRSIAVKAEAYLQESGVGTAAFFAPESEFFIFDDVRYESGTNSSSYFVDSEEASWNTNRKEEGGNLGFKVRTKGGYVPVAPVDTQQDIRSEMCRLLEEAGLSIERHHHEVATAGQAEINFRFDTLKKTADNLLAYKYIVHNTARQYGKVATFMPKPLFGDNGSGMHVHQSIFDGDSPLFYDKAGYANLSEMALHYIGGILYHAPALIALTNPSTNSFKRLVPGYEAPVNLVYSKGNRSAAVRIPVAAVTPKGCRIEFRTPDSTANPYLAFSAMLMAGLDGIKRKINPTELGYGPLDKNIYDLSDADKENIRSVPASLEEALDALAADNEFLTEGGVFTKEFIENYINLKRDEAKAVAIRIHPHEYSLYFDC</sequence>
<dbReference type="GO" id="GO:0004356">
    <property type="term" value="F:glutamine synthetase activity"/>
    <property type="evidence" value="ECO:0007669"/>
    <property type="project" value="UniProtKB-EC"/>
</dbReference>
<feature type="binding site" evidence="11">
    <location>
        <position position="328"/>
    </location>
    <ligand>
        <name>L-glutamate</name>
        <dbReference type="ChEBI" id="CHEBI:29985"/>
    </ligand>
</feature>
<dbReference type="GO" id="GO:0019740">
    <property type="term" value="P:nitrogen utilization"/>
    <property type="evidence" value="ECO:0007669"/>
    <property type="project" value="TreeGrafter"/>
</dbReference>
<dbReference type="PROSITE" id="PS51987">
    <property type="entry name" value="GS_CATALYTIC"/>
    <property type="match status" value="1"/>
</dbReference>
<dbReference type="SUPFAM" id="SSF55931">
    <property type="entry name" value="Glutamine synthetase/guanido kinase"/>
    <property type="match status" value="1"/>
</dbReference>
<dbReference type="Proteomes" id="UP000187134">
    <property type="component" value="Unassembled WGS sequence"/>
</dbReference>
<dbReference type="InterPro" id="IPR014746">
    <property type="entry name" value="Gln_synth/guanido_kin_cat_dom"/>
</dbReference>
<dbReference type="InterPro" id="IPR004809">
    <property type="entry name" value="Gln_synth_I"/>
</dbReference>
<dbReference type="Proteomes" id="UP000069697">
    <property type="component" value="Unassembled WGS sequence"/>
</dbReference>
<organism evidence="20 22">
    <name type="scientific">Paenibacillus amylolyticus</name>
    <dbReference type="NCBI Taxonomy" id="1451"/>
    <lineage>
        <taxon>Bacteria</taxon>
        <taxon>Bacillati</taxon>
        <taxon>Bacillota</taxon>
        <taxon>Bacilli</taxon>
        <taxon>Bacillales</taxon>
        <taxon>Paenibacillaceae</taxon>
        <taxon>Paenibacillus</taxon>
    </lineage>
</organism>
<dbReference type="AlphaFoldDB" id="A0A124DXC7"/>
<feature type="binding site" evidence="13">
    <location>
        <position position="359"/>
    </location>
    <ligand>
        <name>Mg(2+)</name>
        <dbReference type="ChEBI" id="CHEBI:18420"/>
        <label>1</label>
    </ligand>
</feature>
<feature type="modified residue" description="O-AMP-tyrosine" evidence="14">
    <location>
        <position position="403"/>
    </location>
</feature>
<keyword evidence="13" id="KW-0460">Magnesium</keyword>
<protein>
    <recommendedName>
        <fullName evidence="5 17">Glutamine synthetase</fullName>
        <ecNumber evidence="4 17">6.3.1.2</ecNumber>
    </recommendedName>
</protein>
<feature type="binding site" evidence="12">
    <location>
        <position position="207"/>
    </location>
    <ligand>
        <name>ATP</name>
        <dbReference type="ChEBI" id="CHEBI:30616"/>
    </ligand>
</feature>
<comment type="subcellular location">
    <subcellularLocation>
        <location evidence="1">Cytoplasm</location>
    </subcellularLocation>
</comment>
<dbReference type="EMBL" id="BCNV01000001">
    <property type="protein sequence ID" value="GAS80628.1"/>
    <property type="molecule type" value="Genomic_DNA"/>
</dbReference>
<feature type="binding site" evidence="12">
    <location>
        <begin position="223"/>
        <end position="225"/>
    </location>
    <ligand>
        <name>ATP</name>
        <dbReference type="ChEBI" id="CHEBI:30616"/>
    </ligand>
</feature>
<feature type="binding site" evidence="13">
    <location>
        <position position="212"/>
    </location>
    <ligand>
        <name>Mg(2+)</name>
        <dbReference type="ChEBI" id="CHEBI:18420"/>
        <label>1</label>
    </ligand>
</feature>
<dbReference type="PROSITE" id="PS00180">
    <property type="entry name" value="GLNA_1"/>
    <property type="match status" value="1"/>
</dbReference>
<feature type="binding site" evidence="12">
    <location>
        <position position="340"/>
    </location>
    <ligand>
        <name>ATP</name>
        <dbReference type="ChEBI" id="CHEBI:30616"/>
    </ligand>
</feature>
<evidence type="ECO:0000313" key="20">
    <source>
        <dbReference type="EMBL" id="GAS80628.1"/>
    </source>
</evidence>
<dbReference type="InterPro" id="IPR008146">
    <property type="entry name" value="Gln_synth_cat_dom"/>
</dbReference>
<dbReference type="InterPro" id="IPR008147">
    <property type="entry name" value="Gln_synt_N"/>
</dbReference>
<comment type="cofactor">
    <cofactor evidence="13">
        <name>Mg(2+)</name>
        <dbReference type="ChEBI" id="CHEBI:18420"/>
    </cofactor>
    <text evidence="13">Binds 2 Mg(2+) ions per subunit.</text>
</comment>
<reference evidence="20 22" key="1">
    <citation type="journal article" date="2016" name="Genome Announc.">
        <title>Draft Genome Sequence of Paenibacillus amylolyticus Heshi-A3, Isolated from Fermented Rice Bran in a Japanese Fermented Seafood Dish.</title>
        <authorList>
            <person name="Akuzawa S."/>
            <person name="Nagaoka J."/>
            <person name="Kanekatsu M."/>
            <person name="Kubota E."/>
            <person name="Ohtake R."/>
            <person name="Suzuki T."/>
            <person name="Kanesaki Y."/>
        </authorList>
    </citation>
    <scope>NUCLEOTIDE SEQUENCE [LARGE SCALE GENOMIC DNA]</scope>
    <source>
        <strain evidence="20 22">Heshi-A3</strain>
    </source>
</reference>
<evidence type="ECO:0000256" key="6">
    <source>
        <dbReference type="ARBA" id="ARBA00022490"/>
    </source>
</evidence>
<evidence type="ECO:0000256" key="17">
    <source>
        <dbReference type="RuleBase" id="RU004356"/>
    </source>
</evidence>
<dbReference type="SUPFAM" id="SSF54368">
    <property type="entry name" value="Glutamine synthetase, N-terminal domain"/>
    <property type="match status" value="1"/>
</dbReference>
<dbReference type="GO" id="GO:0006542">
    <property type="term" value="P:glutamine biosynthetic process"/>
    <property type="evidence" value="ECO:0007669"/>
    <property type="project" value="InterPro"/>
</dbReference>
<dbReference type="GO" id="GO:0016020">
    <property type="term" value="C:membrane"/>
    <property type="evidence" value="ECO:0007669"/>
    <property type="project" value="TreeGrafter"/>
</dbReference>
<feature type="binding site" evidence="11">
    <location>
        <position position="340"/>
    </location>
    <ligand>
        <name>L-glutamate</name>
        <dbReference type="ChEBI" id="CHEBI:29985"/>
    </ligand>
</feature>
<dbReference type="OrthoDB" id="9807095at2"/>
<dbReference type="EMBL" id="MRTJ01000001">
    <property type="protein sequence ID" value="OMF16814.1"/>
    <property type="molecule type" value="Genomic_DNA"/>
</dbReference>
<evidence type="ECO:0000313" key="23">
    <source>
        <dbReference type="Proteomes" id="UP000187134"/>
    </source>
</evidence>
<keyword evidence="8 12" id="KW-0547">Nucleotide-binding</keyword>
<dbReference type="Gene3D" id="3.30.590.10">
    <property type="entry name" value="Glutamine synthetase/guanido kinase, catalytic domain"/>
    <property type="match status" value="1"/>
</dbReference>
<gene>
    <name evidence="21" type="ORF">BK131_02140</name>
    <name evidence="20" type="ORF">PAHA3_0699</name>
</gene>
<dbReference type="NCBIfam" id="TIGR00653">
    <property type="entry name" value="GlnA"/>
    <property type="match status" value="1"/>
</dbReference>
<feature type="binding site" evidence="11">
    <location>
        <position position="361"/>
    </location>
    <ligand>
        <name>L-glutamate</name>
        <dbReference type="ChEBI" id="CHEBI:29985"/>
    </ligand>
</feature>
<comment type="catalytic activity">
    <reaction evidence="10 17">
        <text>L-glutamate + NH4(+) + ATP = L-glutamine + ADP + phosphate + H(+)</text>
        <dbReference type="Rhea" id="RHEA:16169"/>
        <dbReference type="ChEBI" id="CHEBI:15378"/>
        <dbReference type="ChEBI" id="CHEBI:28938"/>
        <dbReference type="ChEBI" id="CHEBI:29985"/>
        <dbReference type="ChEBI" id="CHEBI:30616"/>
        <dbReference type="ChEBI" id="CHEBI:43474"/>
        <dbReference type="ChEBI" id="CHEBI:58359"/>
        <dbReference type="ChEBI" id="CHEBI:456216"/>
        <dbReference type="EC" id="6.3.1.2"/>
    </reaction>
</comment>
<dbReference type="InterPro" id="IPR027302">
    <property type="entry name" value="Gln_synth_N_conserv_site"/>
</dbReference>
<evidence type="ECO:0000259" key="18">
    <source>
        <dbReference type="PROSITE" id="PS51986"/>
    </source>
</evidence>
<evidence type="ECO:0000256" key="1">
    <source>
        <dbReference type="ARBA" id="ARBA00004496"/>
    </source>
</evidence>
<evidence type="ECO:0000256" key="10">
    <source>
        <dbReference type="ARBA" id="ARBA00049436"/>
    </source>
</evidence>
<evidence type="ECO:0000256" key="3">
    <source>
        <dbReference type="ARBA" id="ARBA00011354"/>
    </source>
</evidence>